<evidence type="ECO:0000256" key="1">
    <source>
        <dbReference type="SAM" id="SignalP"/>
    </source>
</evidence>
<sequence length="122" mass="12413">MTGTWLAVLLALSATAAGCGRDDAGAAGSGSGDRSAGGGSCTYAGRAHAQGEEFPAGDGCNTCRCEHGALVCTTVACESCWHGDRWYRKGEQVNAREGCRACSCASEGDCRWVACADAATPR</sequence>
<keyword evidence="1" id="KW-0732">Signal</keyword>
<dbReference type="Proteomes" id="UP000075502">
    <property type="component" value="Unassembled WGS sequence"/>
</dbReference>
<gene>
    <name evidence="2" type="ORF">BE21_54945</name>
</gene>
<accession>A0A150TCQ1</accession>
<dbReference type="EMBL" id="JEME01003073">
    <property type="protein sequence ID" value="KYG02470.1"/>
    <property type="molecule type" value="Genomic_DNA"/>
</dbReference>
<proteinExistence type="predicted"/>
<evidence type="ECO:0000313" key="2">
    <source>
        <dbReference type="EMBL" id="KYG02470.1"/>
    </source>
</evidence>
<protein>
    <recommendedName>
        <fullName evidence="4">VWFC domain-containing protein</fullName>
    </recommendedName>
</protein>
<feature type="signal peptide" evidence="1">
    <location>
        <begin position="1"/>
        <end position="16"/>
    </location>
</feature>
<name>A0A150TCQ1_SORCE</name>
<organism evidence="2 3">
    <name type="scientific">Sorangium cellulosum</name>
    <name type="common">Polyangium cellulosum</name>
    <dbReference type="NCBI Taxonomy" id="56"/>
    <lineage>
        <taxon>Bacteria</taxon>
        <taxon>Pseudomonadati</taxon>
        <taxon>Myxococcota</taxon>
        <taxon>Polyangia</taxon>
        <taxon>Polyangiales</taxon>
        <taxon>Polyangiaceae</taxon>
        <taxon>Sorangium</taxon>
    </lineage>
</organism>
<evidence type="ECO:0000313" key="3">
    <source>
        <dbReference type="Proteomes" id="UP000075502"/>
    </source>
</evidence>
<comment type="caution">
    <text evidence="2">The sequence shown here is derived from an EMBL/GenBank/DDBJ whole genome shotgun (WGS) entry which is preliminary data.</text>
</comment>
<evidence type="ECO:0008006" key="4">
    <source>
        <dbReference type="Google" id="ProtNLM"/>
    </source>
</evidence>
<dbReference type="SUPFAM" id="SSF57603">
    <property type="entry name" value="FnI-like domain"/>
    <property type="match status" value="1"/>
</dbReference>
<dbReference type="Gene3D" id="2.10.70.10">
    <property type="entry name" value="Complement Module, domain 1"/>
    <property type="match status" value="1"/>
</dbReference>
<reference evidence="2 3" key="1">
    <citation type="submission" date="2014-02" db="EMBL/GenBank/DDBJ databases">
        <title>The small core and large imbalanced accessory genome model reveals a collaborative survival strategy of Sorangium cellulosum strains in nature.</title>
        <authorList>
            <person name="Han K."/>
            <person name="Peng R."/>
            <person name="Blom J."/>
            <person name="Li Y.-Z."/>
        </authorList>
    </citation>
    <scope>NUCLEOTIDE SEQUENCE [LARGE SCALE GENOMIC DNA]</scope>
    <source>
        <strain evidence="2 3">So0007-03</strain>
    </source>
</reference>
<feature type="chain" id="PRO_5007569679" description="VWFC domain-containing protein" evidence="1">
    <location>
        <begin position="17"/>
        <end position="122"/>
    </location>
</feature>
<dbReference type="AlphaFoldDB" id="A0A150TCQ1"/>